<dbReference type="SUPFAM" id="SSF56112">
    <property type="entry name" value="Protein kinase-like (PK-like)"/>
    <property type="match status" value="1"/>
</dbReference>
<sequence length="339" mass="37521">MTIDKTNTPGAFTSSADDDLFMKKAQNSNHTSHMQPASHFFIDESLRRALACEMRATFLVEDSELPFQVHSYYALSPLETIEAPLPGVAKQQTIKAQSISDGRHYVLSRISDYRPGQKPELSAVDKWRQVQNPNVARVCEAFITHAFGDNSLVVVHDYKPLATSLKSKISDNSVTTSEAFLWSLVLQLTSALNAIHAAGLAVYKLDTSTVFLSPTNRAFIGYCGLVDVLASRANHNVQAAQQKDLHSIGQILLMLLNRTSEYIATVPGQPPAVMPEAGYSAEFRELFRYLNYHLTPVITVEGILHLAGPRMLTELDAAWNETDMLANNLRTEMANGRLV</sequence>
<evidence type="ECO:0000256" key="1">
    <source>
        <dbReference type="ARBA" id="ARBA00022664"/>
    </source>
</evidence>
<dbReference type="GO" id="GO:0000289">
    <property type="term" value="P:nuclear-transcribed mRNA poly(A) tail shortening"/>
    <property type="evidence" value="ECO:0007669"/>
    <property type="project" value="InterPro"/>
</dbReference>
<feature type="non-terminal residue" evidence="3">
    <location>
        <position position="339"/>
    </location>
</feature>
<dbReference type="InterPro" id="IPR011009">
    <property type="entry name" value="Kinase-like_dom_sf"/>
</dbReference>
<dbReference type="AlphaFoldDB" id="A0A9W8I3F5"/>
<keyword evidence="4" id="KW-1185">Reference proteome</keyword>
<protein>
    <submittedName>
        <fullName evidence="3">PAB-dependent poly(A)-specific ribonuclease subunit 3</fullName>
    </submittedName>
</protein>
<evidence type="ECO:0000313" key="3">
    <source>
        <dbReference type="EMBL" id="KAJ2843416.1"/>
    </source>
</evidence>
<dbReference type="Proteomes" id="UP001139887">
    <property type="component" value="Unassembled WGS sequence"/>
</dbReference>
<dbReference type="EMBL" id="JANBUW010001423">
    <property type="protein sequence ID" value="KAJ2843416.1"/>
    <property type="molecule type" value="Genomic_DNA"/>
</dbReference>
<organism evidence="3 4">
    <name type="scientific">Coemansia brasiliensis</name>
    <dbReference type="NCBI Taxonomy" id="2650707"/>
    <lineage>
        <taxon>Eukaryota</taxon>
        <taxon>Fungi</taxon>
        <taxon>Fungi incertae sedis</taxon>
        <taxon>Zoopagomycota</taxon>
        <taxon>Kickxellomycotina</taxon>
        <taxon>Kickxellomycetes</taxon>
        <taxon>Kickxellales</taxon>
        <taxon>Kickxellaceae</taxon>
        <taxon>Coemansia</taxon>
    </lineage>
</organism>
<keyword evidence="1" id="KW-0507">mRNA processing</keyword>
<name>A0A9W8I3F5_9FUNG</name>
<dbReference type="GO" id="GO:0031251">
    <property type="term" value="C:PAN complex"/>
    <property type="evidence" value="ECO:0007669"/>
    <property type="project" value="InterPro"/>
</dbReference>
<reference evidence="3" key="1">
    <citation type="submission" date="2022-07" db="EMBL/GenBank/DDBJ databases">
        <title>Phylogenomic reconstructions and comparative analyses of Kickxellomycotina fungi.</title>
        <authorList>
            <person name="Reynolds N.K."/>
            <person name="Stajich J.E."/>
            <person name="Barry K."/>
            <person name="Grigoriev I.V."/>
            <person name="Crous P."/>
            <person name="Smith M.E."/>
        </authorList>
    </citation>
    <scope>NUCLEOTIDE SEQUENCE</scope>
    <source>
        <strain evidence="3">NRRL 1566</strain>
    </source>
</reference>
<dbReference type="Gene3D" id="1.20.5.5160">
    <property type="match status" value="1"/>
</dbReference>
<dbReference type="GO" id="GO:0008143">
    <property type="term" value="F:poly(A) binding"/>
    <property type="evidence" value="ECO:0007669"/>
    <property type="project" value="TreeGrafter"/>
</dbReference>
<gene>
    <name evidence="3" type="primary">PAN3</name>
    <name evidence="3" type="ORF">IWW36_005572</name>
</gene>
<dbReference type="GO" id="GO:0006397">
    <property type="term" value="P:mRNA processing"/>
    <property type="evidence" value="ECO:0007669"/>
    <property type="project" value="UniProtKB-KW"/>
</dbReference>
<keyword evidence="2" id="KW-0175">Coiled coil</keyword>
<evidence type="ECO:0000313" key="4">
    <source>
        <dbReference type="Proteomes" id="UP001139887"/>
    </source>
</evidence>
<dbReference type="GO" id="GO:0000932">
    <property type="term" value="C:P-body"/>
    <property type="evidence" value="ECO:0007669"/>
    <property type="project" value="TreeGrafter"/>
</dbReference>
<dbReference type="OrthoDB" id="204958at2759"/>
<dbReference type="PANTHER" id="PTHR12272:SF11">
    <property type="entry name" value="PAN2-PAN3 DEADENYLATION COMPLEX SUBUNIT PAN3"/>
    <property type="match status" value="1"/>
</dbReference>
<dbReference type="InterPro" id="IPR030844">
    <property type="entry name" value="PAN3"/>
</dbReference>
<dbReference type="PANTHER" id="PTHR12272">
    <property type="entry name" value="DEADENYLATION COMPLEX SUBUNIT PAN3"/>
    <property type="match status" value="1"/>
</dbReference>
<accession>A0A9W8I3F5</accession>
<evidence type="ECO:0000256" key="2">
    <source>
        <dbReference type="ARBA" id="ARBA00023054"/>
    </source>
</evidence>
<dbReference type="Gene3D" id="1.10.510.10">
    <property type="entry name" value="Transferase(Phosphotransferase) domain 1"/>
    <property type="match status" value="1"/>
</dbReference>
<comment type="caution">
    <text evidence="3">The sequence shown here is derived from an EMBL/GenBank/DDBJ whole genome shotgun (WGS) entry which is preliminary data.</text>
</comment>
<proteinExistence type="predicted"/>